<gene>
    <name evidence="7" type="ORF">H8L67_09980</name>
</gene>
<keyword evidence="3" id="KW-0808">Transferase</keyword>
<sequence length="1644" mass="183872">MTSFSKLLDTFRIAAVSEREKGTYFEELILAYLQNEATYKDLYRRVWTWAEWAPANGFTAKDDGIDLVAEVAGSGEIHAIQCKFYDPGYKLQKKDIDSFFTASGRKPFAHRVIVSSTDHWSEHAENALVDQQPPVSKITLHDLEESQVDWAKYQPNAKVSLKPKKTLRPHQASALTAVSAGLQAADRGKLIMACGTGKTFTSLKIAEQMAGPGKRVLFLVPSLSLLSQTLTEWTQESQTPLHSFAVCSDSDVGKKRGRKEDDAVQTLAHELRFPATTDAKVLAKHMAARQDDEHMTVVFSTYHSIETIHHAQHQHGLGEFDLIVCDEAHRTTGATFEGDDESAFVRVHDAEYIRAAKRLYMTATPRIYGNEAKAVAERDNVALYSMDNDAWFGKQLFVITFSEAVKRGLLVDYKVIVLAVEEAHINRRLQHLLKDENNTLRVDDAAKIVGCWKALAKLGIHEDGNETAEPMKRAVAFCQVIEPGKGGKAHKVSSKEIAGMFQAVVEAYQDAEDIEDAARLRCEAEHVDGGMNAGEKEAKLDWLKAPTPPETCRVLSNVRCLSEGVDVPALDAVLFLTPRNSQVDVVQSVGRVMRNAPGKRRGYVVLPVVIPAGVEAHEALNDNKTYAVVWQVLQALRSHDDRFDAMVNKLDLVGPDRSKMEVVAIADTVQRKTARLVDGNARKAAKAKGTYGLGEKSELYGPVPDQAQLEFEIGEVERALYAKVVEKCGNRHHWEDWANDIAKIAQTHIDRIQAMLADPANTHARAAFEAFAAELRDDLNDKVTDTEIIEMLAQHLITKPVFDALFADYSFASHNPMSRAMQQVLDVLEGEHLNKETGSLQAFYDSVKLRAEGIDNAAGKQKIVVELYDKFFRNAFPRMTERLGIVYTPVEVVDFILHSVNHLLQTEFGQTLGSKGVHILDPFTGTGTFITRVLQSGLIQPDELAHKYRHELHANELVLLAYYIAAINIEAAYHDIAGGDYVPFEGILLTDTFQMYEKDDLVNALLVDNSARRKRQKRLDIRVIVGNPPYSVGQGDANANNANVAYPALDTRIRDTYGKRSVATNKNALYDSYIRAIRWASDRVGSAGIIGFVTNAGWLEANTTDGLRQCLAEEFSDIYVFHLRGNARTSGETRRKEKDNVFGVGSRAPIAVSLLVKNPNATTRGRIILHDIGDYLSREDKLEKIAAFGDVGGIPEQDWQRITPDAHGDWLKQRDDSFERFIAMGNKDDKTSLALFGNYSNGVKTQRDAWAYNQSKSKLATHMSKMIGFYNAEVARFDAAHPGLDNKARQARVDGFIDSDPTRISWTRALKQDLGKNRTYAFLAECIVPSLYRPFTKQWLYFNRRFNEMVYQMPRIYPDAKADNLVIGISAAGEKVGFSALISEIVPSLHLVDIEGSQCFPLYLYEEVDKHSVDALFTDQSSDRTRRREAVTDAGLAHFQSAYPSESISKEDLFYYIYGLLHSPDYRARYADNLSKELPRIPRVRTAHDFWAFSNAGRALAALHLNYETVDPYPLTFDTQAPLTDADYRVEKMKFAKKKDPETGKSVNDRSTVIYNSKITLRDIPEAAWGYIVNGKAALDWVMERQSVRVDKDSGIVNDANDWANETMGNPKYPLELFCRVVTVSLETQKIVSALPGLDIREDG</sequence>
<dbReference type="Pfam" id="PF04851">
    <property type="entry name" value="ResIII"/>
    <property type="match status" value="1"/>
</dbReference>
<dbReference type="InterPro" id="IPR053980">
    <property type="entry name" value="ISP_coupler"/>
</dbReference>
<dbReference type="PROSITE" id="PS51192">
    <property type="entry name" value="HELICASE_ATP_BIND_1"/>
    <property type="match status" value="1"/>
</dbReference>
<dbReference type="InterPro" id="IPR002052">
    <property type="entry name" value="DNA_methylase_N6_adenine_CS"/>
</dbReference>
<dbReference type="Gene3D" id="3.40.50.300">
    <property type="entry name" value="P-loop containing nucleotide triphosphate hydrolases"/>
    <property type="match status" value="2"/>
</dbReference>
<dbReference type="Proteomes" id="UP000824755">
    <property type="component" value="Chromosome"/>
</dbReference>
<evidence type="ECO:0000256" key="2">
    <source>
        <dbReference type="ARBA" id="ARBA00022603"/>
    </source>
</evidence>
<keyword evidence="7" id="KW-0547">Nucleotide-binding</keyword>
<dbReference type="SUPFAM" id="SSF52540">
    <property type="entry name" value="P-loop containing nucleoside triphosphate hydrolases"/>
    <property type="match status" value="1"/>
</dbReference>
<dbReference type="Pfam" id="PF00271">
    <property type="entry name" value="Helicase_C"/>
    <property type="match status" value="1"/>
</dbReference>
<feature type="domain" description="Helicase ATP-binding" evidence="5">
    <location>
        <begin position="179"/>
        <end position="383"/>
    </location>
</feature>
<dbReference type="InterPro" id="IPR006935">
    <property type="entry name" value="Helicase/UvrB_N"/>
</dbReference>
<dbReference type="InterPro" id="IPR014001">
    <property type="entry name" value="Helicase_ATP-bd"/>
</dbReference>
<dbReference type="Gene3D" id="3.40.50.150">
    <property type="entry name" value="Vaccinia Virus protein VP39"/>
    <property type="match status" value="1"/>
</dbReference>
<dbReference type="PRINTS" id="PR00507">
    <property type="entry name" value="N12N6MTFRASE"/>
</dbReference>
<dbReference type="PROSITE" id="PS51194">
    <property type="entry name" value="HELICASE_CTER"/>
    <property type="match status" value="1"/>
</dbReference>
<dbReference type="SMART" id="SM00487">
    <property type="entry name" value="DEXDc"/>
    <property type="match status" value="1"/>
</dbReference>
<evidence type="ECO:0000313" key="7">
    <source>
        <dbReference type="EMBL" id="QYR52882.1"/>
    </source>
</evidence>
<dbReference type="InterPro" id="IPR041635">
    <property type="entry name" value="Type_ISP_LLaBIII_C"/>
</dbReference>
<keyword evidence="4" id="KW-0680">Restriction system</keyword>
<dbReference type="SUPFAM" id="SSF53335">
    <property type="entry name" value="S-adenosyl-L-methionine-dependent methyltransferases"/>
    <property type="match status" value="1"/>
</dbReference>
<dbReference type="CDD" id="cd22333">
    <property type="entry name" value="LlaBIII_nuclease-like"/>
    <property type="match status" value="1"/>
</dbReference>
<dbReference type="InterPro" id="IPR001650">
    <property type="entry name" value="Helicase_C-like"/>
</dbReference>
<evidence type="ECO:0000256" key="3">
    <source>
        <dbReference type="ARBA" id="ARBA00022679"/>
    </source>
</evidence>
<organism evidence="7 8">
    <name type="scientific">Lysobacter soyae</name>
    <dbReference type="NCBI Taxonomy" id="2764185"/>
    <lineage>
        <taxon>Bacteria</taxon>
        <taxon>Pseudomonadati</taxon>
        <taxon>Pseudomonadota</taxon>
        <taxon>Gammaproteobacteria</taxon>
        <taxon>Lysobacterales</taxon>
        <taxon>Lysobacteraceae</taxon>
        <taxon>Lysobacter</taxon>
    </lineage>
</organism>
<name>A0ABX8WQI0_9GAMM</name>
<dbReference type="InterPro" id="IPR050742">
    <property type="entry name" value="Helicase_Restrict-Modif_Enz"/>
</dbReference>
<dbReference type="InterPro" id="IPR029063">
    <property type="entry name" value="SAM-dependent_MTases_sf"/>
</dbReference>
<dbReference type="InterPro" id="IPR027417">
    <property type="entry name" value="P-loop_NTPase"/>
</dbReference>
<dbReference type="InterPro" id="IPR039442">
    <property type="entry name" value="Mrr-like_dom"/>
</dbReference>
<dbReference type="RefSeq" id="WP_220379702.1">
    <property type="nucleotide sequence ID" value="NZ_CP080544.1"/>
</dbReference>
<evidence type="ECO:0000259" key="5">
    <source>
        <dbReference type="PROSITE" id="PS51192"/>
    </source>
</evidence>
<dbReference type="InterPro" id="IPR011856">
    <property type="entry name" value="tRNA_endonuc-like_dom_sf"/>
</dbReference>
<keyword evidence="2" id="KW-0489">Methyltransferase</keyword>
<reference evidence="7 8" key="1">
    <citation type="submission" date="2021-08" db="EMBL/GenBank/DDBJ databases">
        <title>Lysobacter sp. strain CJ11 Genome sequencing and assembly.</title>
        <authorList>
            <person name="Kim I."/>
        </authorList>
    </citation>
    <scope>NUCLEOTIDE SEQUENCE [LARGE SCALE GENOMIC DNA]</scope>
    <source>
        <strain evidence="7 8">CJ11</strain>
    </source>
</reference>
<dbReference type="EMBL" id="CP080544">
    <property type="protein sequence ID" value="QYR52882.1"/>
    <property type="molecule type" value="Genomic_DNA"/>
</dbReference>
<dbReference type="SMART" id="SM00490">
    <property type="entry name" value="HELICc"/>
    <property type="match status" value="1"/>
</dbReference>
<dbReference type="Pfam" id="PF13156">
    <property type="entry name" value="Mrr_cat_2"/>
    <property type="match status" value="1"/>
</dbReference>
<proteinExistence type="inferred from homology"/>
<comment type="similarity">
    <text evidence="1">Belongs to the N(4)/N(6)-methyltransferase family.</text>
</comment>
<keyword evidence="7" id="KW-0378">Hydrolase</keyword>
<keyword evidence="7" id="KW-0347">Helicase</keyword>
<dbReference type="Pfam" id="PF18135">
    <property type="entry name" value="Type_ISP_C"/>
    <property type="match status" value="1"/>
</dbReference>
<dbReference type="PANTHER" id="PTHR47396">
    <property type="entry name" value="TYPE I RESTRICTION ENZYME ECOKI R PROTEIN"/>
    <property type="match status" value="1"/>
</dbReference>
<keyword evidence="8" id="KW-1185">Reference proteome</keyword>
<dbReference type="Pfam" id="PF02384">
    <property type="entry name" value="N6_Mtase"/>
    <property type="match status" value="1"/>
</dbReference>
<feature type="domain" description="Helicase C-terminal" evidence="6">
    <location>
        <begin position="476"/>
        <end position="651"/>
    </location>
</feature>
<accession>A0ABX8WQI0</accession>
<dbReference type="SUPFAM" id="SSF52980">
    <property type="entry name" value="Restriction endonuclease-like"/>
    <property type="match status" value="1"/>
</dbReference>
<evidence type="ECO:0000256" key="1">
    <source>
        <dbReference type="ARBA" id="ARBA00006594"/>
    </source>
</evidence>
<dbReference type="CDD" id="cd18785">
    <property type="entry name" value="SF2_C"/>
    <property type="match status" value="1"/>
</dbReference>
<dbReference type="PROSITE" id="PS00092">
    <property type="entry name" value="N6_MTASE"/>
    <property type="match status" value="1"/>
</dbReference>
<dbReference type="Pfam" id="PF22240">
    <property type="entry name" value="ISP_coupler"/>
    <property type="match status" value="1"/>
</dbReference>
<evidence type="ECO:0000256" key="4">
    <source>
        <dbReference type="ARBA" id="ARBA00022747"/>
    </source>
</evidence>
<protein>
    <submittedName>
        <fullName evidence="7">DEAD/DEAH box helicase family protein</fullName>
    </submittedName>
</protein>
<keyword evidence="7" id="KW-0067">ATP-binding</keyword>
<evidence type="ECO:0000259" key="6">
    <source>
        <dbReference type="PROSITE" id="PS51194"/>
    </source>
</evidence>
<dbReference type="InterPro" id="IPR003356">
    <property type="entry name" value="DNA_methylase_A-5"/>
</dbReference>
<dbReference type="InterPro" id="IPR011335">
    <property type="entry name" value="Restrct_endonuc-II-like"/>
</dbReference>
<dbReference type="PANTHER" id="PTHR47396:SF1">
    <property type="entry name" value="ATP-DEPENDENT HELICASE IRC3-RELATED"/>
    <property type="match status" value="1"/>
</dbReference>
<dbReference type="Gene3D" id="3.40.1350.10">
    <property type="match status" value="1"/>
</dbReference>
<dbReference type="GO" id="GO:0004386">
    <property type="term" value="F:helicase activity"/>
    <property type="evidence" value="ECO:0007669"/>
    <property type="project" value="UniProtKB-KW"/>
</dbReference>
<evidence type="ECO:0000313" key="8">
    <source>
        <dbReference type="Proteomes" id="UP000824755"/>
    </source>
</evidence>